<proteinExistence type="predicted"/>
<keyword evidence="2" id="KW-0472">Membrane</keyword>
<evidence type="ECO:0000313" key="3">
    <source>
        <dbReference type="EMBL" id="MDQ8195013.1"/>
    </source>
</evidence>
<reference evidence="3 4" key="1">
    <citation type="submission" date="2023-04" db="EMBL/GenBank/DDBJ databases">
        <title>A novel bacteria isolated from coastal sediment.</title>
        <authorList>
            <person name="Liu X.-J."/>
            <person name="Du Z.-J."/>
        </authorList>
    </citation>
    <scope>NUCLEOTIDE SEQUENCE [LARGE SCALE GENOMIC DNA]</scope>
    <source>
        <strain evidence="3 4">SDUM461004</strain>
    </source>
</reference>
<evidence type="ECO:0008006" key="5">
    <source>
        <dbReference type="Google" id="ProtNLM"/>
    </source>
</evidence>
<organism evidence="3 4">
    <name type="scientific">Thalassobacterium sedimentorum</name>
    <dbReference type="NCBI Taxonomy" id="3041258"/>
    <lineage>
        <taxon>Bacteria</taxon>
        <taxon>Pseudomonadati</taxon>
        <taxon>Verrucomicrobiota</taxon>
        <taxon>Opitutia</taxon>
        <taxon>Puniceicoccales</taxon>
        <taxon>Coraliomargaritaceae</taxon>
        <taxon>Thalassobacterium</taxon>
    </lineage>
</organism>
<keyword evidence="2" id="KW-1133">Transmembrane helix</keyword>
<feature type="coiled-coil region" evidence="1">
    <location>
        <begin position="30"/>
        <end position="171"/>
    </location>
</feature>
<evidence type="ECO:0000256" key="2">
    <source>
        <dbReference type="SAM" id="Phobius"/>
    </source>
</evidence>
<keyword evidence="4" id="KW-1185">Reference proteome</keyword>
<dbReference type="Proteomes" id="UP001243717">
    <property type="component" value="Unassembled WGS sequence"/>
</dbReference>
<dbReference type="EMBL" id="JARXIC010000017">
    <property type="protein sequence ID" value="MDQ8195013.1"/>
    <property type="molecule type" value="Genomic_DNA"/>
</dbReference>
<evidence type="ECO:0000256" key="1">
    <source>
        <dbReference type="SAM" id="Coils"/>
    </source>
</evidence>
<sequence length="288" mass="30716">MNSLSMILRILAIVAALAAGALFYLGKGKLAEQQISLNEAEQATAAAQAELTTVNQQIGKLEGSLKSEREALAEEKRKLESIRSEMYTARQEVSRTQQQLNENKKAIQALEDTSKSLRAELLNSEKTLTATNKEGELAQLNQRIAELEKANAELKESLAKAEARVTEVTSQEVSSKAATISNSVSSVTESGSGYTSTFQPSPSQPLPTASLGAQTAIQSLSSKNGLIVLSNSPELGLSPGITVSVIKDMKDLGQIQVIQLSKDLVIANILPGAKTRQMAEGTIVSLLH</sequence>
<comment type="caution">
    <text evidence="3">The sequence shown here is derived from an EMBL/GenBank/DDBJ whole genome shotgun (WGS) entry which is preliminary data.</text>
</comment>
<name>A0ABU1AJR3_9BACT</name>
<keyword evidence="1" id="KW-0175">Coiled coil</keyword>
<dbReference type="Gene3D" id="1.10.287.1490">
    <property type="match status" value="1"/>
</dbReference>
<dbReference type="SUPFAM" id="SSF57997">
    <property type="entry name" value="Tropomyosin"/>
    <property type="match status" value="1"/>
</dbReference>
<feature type="transmembrane region" description="Helical" evidence="2">
    <location>
        <begin position="6"/>
        <end position="25"/>
    </location>
</feature>
<protein>
    <recommendedName>
        <fullName evidence="5">Chromosome partition protein Smc</fullName>
    </recommendedName>
</protein>
<gene>
    <name evidence="3" type="ORF">QEH59_11290</name>
</gene>
<dbReference type="RefSeq" id="WP_308985474.1">
    <property type="nucleotide sequence ID" value="NZ_JARXIC010000017.1"/>
</dbReference>
<evidence type="ECO:0000313" key="4">
    <source>
        <dbReference type="Proteomes" id="UP001243717"/>
    </source>
</evidence>
<keyword evidence="2" id="KW-0812">Transmembrane</keyword>
<accession>A0ABU1AJR3</accession>